<dbReference type="InterPro" id="IPR025997">
    <property type="entry name" value="SBP_2_dom"/>
</dbReference>
<evidence type="ECO:0000256" key="1">
    <source>
        <dbReference type="ARBA" id="ARBA00004196"/>
    </source>
</evidence>
<evidence type="ECO:0000256" key="3">
    <source>
        <dbReference type="ARBA" id="ARBA00022729"/>
    </source>
</evidence>
<name>A0A518D404_9BACT</name>
<evidence type="ECO:0000256" key="2">
    <source>
        <dbReference type="ARBA" id="ARBA00007639"/>
    </source>
</evidence>
<dbReference type="AlphaFoldDB" id="A0A518D404"/>
<keyword evidence="3 4" id="KW-0732">Signal</keyword>
<dbReference type="EMBL" id="CP036290">
    <property type="protein sequence ID" value="QDU86200.1"/>
    <property type="molecule type" value="Genomic_DNA"/>
</dbReference>
<gene>
    <name evidence="6" type="primary">alsB</name>
    <name evidence="6" type="ORF">Pla163_33500</name>
</gene>
<feature type="signal peptide" evidence="4">
    <location>
        <begin position="1"/>
        <end position="26"/>
    </location>
</feature>
<proteinExistence type="inferred from homology"/>
<feature type="chain" id="PRO_5022173552" evidence="4">
    <location>
        <begin position="27"/>
        <end position="337"/>
    </location>
</feature>
<evidence type="ECO:0000313" key="7">
    <source>
        <dbReference type="Proteomes" id="UP000319342"/>
    </source>
</evidence>
<dbReference type="SUPFAM" id="SSF53822">
    <property type="entry name" value="Periplasmic binding protein-like I"/>
    <property type="match status" value="1"/>
</dbReference>
<comment type="similarity">
    <text evidence="2">Belongs to the bacterial solute-binding protein 2 family.</text>
</comment>
<protein>
    <submittedName>
        <fullName evidence="6">D-allose-binding periplasmic protein</fullName>
    </submittedName>
</protein>
<accession>A0A518D404</accession>
<evidence type="ECO:0000313" key="6">
    <source>
        <dbReference type="EMBL" id="QDU86200.1"/>
    </source>
</evidence>
<reference evidence="6 7" key="1">
    <citation type="submission" date="2019-02" db="EMBL/GenBank/DDBJ databases">
        <title>Deep-cultivation of Planctomycetes and their phenomic and genomic characterization uncovers novel biology.</title>
        <authorList>
            <person name="Wiegand S."/>
            <person name="Jogler M."/>
            <person name="Boedeker C."/>
            <person name="Pinto D."/>
            <person name="Vollmers J."/>
            <person name="Rivas-Marin E."/>
            <person name="Kohn T."/>
            <person name="Peeters S.H."/>
            <person name="Heuer A."/>
            <person name="Rast P."/>
            <person name="Oberbeckmann S."/>
            <person name="Bunk B."/>
            <person name="Jeske O."/>
            <person name="Meyerdierks A."/>
            <person name="Storesund J.E."/>
            <person name="Kallscheuer N."/>
            <person name="Luecker S."/>
            <person name="Lage O.M."/>
            <person name="Pohl T."/>
            <person name="Merkel B.J."/>
            <person name="Hornburger P."/>
            <person name="Mueller R.-W."/>
            <person name="Bruemmer F."/>
            <person name="Labrenz M."/>
            <person name="Spormann A.M."/>
            <person name="Op den Camp H."/>
            <person name="Overmann J."/>
            <person name="Amann R."/>
            <person name="Jetten M.S.M."/>
            <person name="Mascher T."/>
            <person name="Medema M.H."/>
            <person name="Devos D.P."/>
            <person name="Kaster A.-K."/>
            <person name="Ovreas L."/>
            <person name="Rohde M."/>
            <person name="Galperin M.Y."/>
            <person name="Jogler C."/>
        </authorList>
    </citation>
    <scope>NUCLEOTIDE SEQUENCE [LARGE SCALE GENOMIC DNA]</scope>
    <source>
        <strain evidence="6 7">Pla163</strain>
    </source>
</reference>
<comment type="subcellular location">
    <subcellularLocation>
        <location evidence="1">Cell envelope</location>
    </subcellularLocation>
</comment>
<dbReference type="OrthoDB" id="250606at2"/>
<feature type="domain" description="Periplasmic binding protein" evidence="5">
    <location>
        <begin position="50"/>
        <end position="309"/>
    </location>
</feature>
<evidence type="ECO:0000259" key="5">
    <source>
        <dbReference type="Pfam" id="PF13407"/>
    </source>
</evidence>
<dbReference type="Proteomes" id="UP000319342">
    <property type="component" value="Chromosome"/>
</dbReference>
<evidence type="ECO:0000256" key="4">
    <source>
        <dbReference type="SAM" id="SignalP"/>
    </source>
</evidence>
<dbReference type="Gene3D" id="3.40.50.2300">
    <property type="match status" value="2"/>
</dbReference>
<dbReference type="RefSeq" id="WP_145190993.1">
    <property type="nucleotide sequence ID" value="NZ_CP036290.1"/>
</dbReference>
<dbReference type="GO" id="GO:0030246">
    <property type="term" value="F:carbohydrate binding"/>
    <property type="evidence" value="ECO:0007669"/>
    <property type="project" value="UniProtKB-ARBA"/>
</dbReference>
<organism evidence="6 7">
    <name type="scientific">Rohdeia mirabilis</name>
    <dbReference type="NCBI Taxonomy" id="2528008"/>
    <lineage>
        <taxon>Bacteria</taxon>
        <taxon>Pseudomonadati</taxon>
        <taxon>Planctomycetota</taxon>
        <taxon>Planctomycetia</taxon>
        <taxon>Planctomycetia incertae sedis</taxon>
        <taxon>Rohdeia</taxon>
    </lineage>
</organism>
<dbReference type="PANTHER" id="PTHR46847">
    <property type="entry name" value="D-ALLOSE-BINDING PERIPLASMIC PROTEIN-RELATED"/>
    <property type="match status" value="1"/>
</dbReference>
<sequence precursor="true">MAHHRPRARRVRAAGFLRLAAAAACAAVCSVGCGPGATDAAAGSGARPRVAVVPKGATHTFWQSVKRGAEAAGAELGVEVIWEAQLDEGDRAGQIQLVQQLIGRDIDVLCLAPLDAQALARPVADARAKGVEVLIFDSLLEGEPGSDYLAYVGTDNVAAGRLGAEALVEAMGGSGTVVLLRYRVGSASTEDRERGFLEAMAEHPGVTVSVQDRYAGASSASAQSTALAMLPALREADGVFCSQESATAGMLLALRREGLLETTAFVGFDSSPPLVAGLRAGEIDALVVQDPVRMGALSVELAKRHLDGGKVDAINDTGAVVVRAADLDDPRIAALVE</sequence>
<dbReference type="GO" id="GO:0030313">
    <property type="term" value="C:cell envelope"/>
    <property type="evidence" value="ECO:0007669"/>
    <property type="project" value="UniProtKB-SubCell"/>
</dbReference>
<keyword evidence="7" id="KW-1185">Reference proteome</keyword>
<dbReference type="PANTHER" id="PTHR46847:SF1">
    <property type="entry name" value="D-ALLOSE-BINDING PERIPLASMIC PROTEIN-RELATED"/>
    <property type="match status" value="1"/>
</dbReference>
<dbReference type="InterPro" id="IPR028082">
    <property type="entry name" value="Peripla_BP_I"/>
</dbReference>
<dbReference type="Pfam" id="PF13407">
    <property type="entry name" value="Peripla_BP_4"/>
    <property type="match status" value="1"/>
</dbReference>